<dbReference type="Proteomes" id="UP000649617">
    <property type="component" value="Unassembled WGS sequence"/>
</dbReference>
<dbReference type="EMBL" id="CAJNIZ010031673">
    <property type="protein sequence ID" value="CAE7531891.1"/>
    <property type="molecule type" value="Genomic_DNA"/>
</dbReference>
<proteinExistence type="predicted"/>
<feature type="compositionally biased region" description="Low complexity" evidence="1">
    <location>
        <begin position="370"/>
        <end position="382"/>
    </location>
</feature>
<feature type="region of interest" description="Disordered" evidence="1">
    <location>
        <begin position="119"/>
        <end position="152"/>
    </location>
</feature>
<keyword evidence="3" id="KW-1185">Reference proteome</keyword>
<feature type="non-terminal residue" evidence="2">
    <location>
        <position position="382"/>
    </location>
</feature>
<organism evidence="2 3">
    <name type="scientific">Symbiodinium pilosum</name>
    <name type="common">Dinoflagellate</name>
    <dbReference type="NCBI Taxonomy" id="2952"/>
    <lineage>
        <taxon>Eukaryota</taxon>
        <taxon>Sar</taxon>
        <taxon>Alveolata</taxon>
        <taxon>Dinophyceae</taxon>
        <taxon>Suessiales</taxon>
        <taxon>Symbiodiniaceae</taxon>
        <taxon>Symbiodinium</taxon>
    </lineage>
</organism>
<feature type="compositionally biased region" description="Polar residues" evidence="1">
    <location>
        <begin position="336"/>
        <end position="363"/>
    </location>
</feature>
<sequence length="382" mass="41088">YNLNAMMRKRYEELMDARAFNEWLQNRQLKRQGEEYADVMGRMAEMVNRRIPQLRWAGAERRQVLRAAQQVLESFEEGEPLNLPLPDRRVSTYVQSHFYLDEFPQPHKLGARLEDDYVSADDGYQGRPFPQLKRPSFLGPGPDTESEGDPDEAFRQGRVRRAEAATSSPAEQQRQRTHCGIGQAVRQFGFRNAELAAAATSRGGAADCRAQEVERAAAQDIETFAAEQAAEGGELVALLAEAGTQTAEAAAAEAAGGGILGGLAAAAEGVGAAAAAAFPIAEKLHMTTSVTTGGAAALAGGAAYGLYQGGRWLLSGNGGDAASSSGGEFPDVRTLNGMQQGTPQERVSLQQRRVQQPMVSRLNSSEDDAPMAQQQAQPRPQV</sequence>
<evidence type="ECO:0000256" key="1">
    <source>
        <dbReference type="SAM" id="MobiDB-lite"/>
    </source>
</evidence>
<reference evidence="2" key="1">
    <citation type="submission" date="2021-02" db="EMBL/GenBank/DDBJ databases">
        <authorList>
            <person name="Dougan E. K."/>
            <person name="Rhodes N."/>
            <person name="Thang M."/>
            <person name="Chan C."/>
        </authorList>
    </citation>
    <scope>NUCLEOTIDE SEQUENCE</scope>
</reference>
<name>A0A812TPJ9_SYMPI</name>
<evidence type="ECO:0000313" key="2">
    <source>
        <dbReference type="EMBL" id="CAE7531891.1"/>
    </source>
</evidence>
<dbReference type="AlphaFoldDB" id="A0A812TPJ9"/>
<evidence type="ECO:0000313" key="3">
    <source>
        <dbReference type="Proteomes" id="UP000649617"/>
    </source>
</evidence>
<gene>
    <name evidence="2" type="ORF">SPIL2461_LOCUS14015</name>
</gene>
<feature type="non-terminal residue" evidence="2">
    <location>
        <position position="1"/>
    </location>
</feature>
<accession>A0A812TPJ9</accession>
<feature type="region of interest" description="Disordered" evidence="1">
    <location>
        <begin position="318"/>
        <end position="382"/>
    </location>
</feature>
<comment type="caution">
    <text evidence="2">The sequence shown here is derived from an EMBL/GenBank/DDBJ whole genome shotgun (WGS) entry which is preliminary data.</text>
</comment>
<protein>
    <submittedName>
        <fullName evidence="2">Uncharacterized protein</fullName>
    </submittedName>
</protein>
<feature type="region of interest" description="Disordered" evidence="1">
    <location>
        <begin position="159"/>
        <end position="178"/>
    </location>
</feature>